<dbReference type="OMA" id="CHYARND"/>
<reference evidence="1 2" key="1">
    <citation type="journal article" date="2013" name="BMC Genomics">
        <title>The genome and transcriptome of the pine saprophyte Ophiostoma piceae, and a comparison with the bark beetle-associated pine pathogen Grosmannia clavigera.</title>
        <authorList>
            <person name="Haridas S."/>
            <person name="Wang Y."/>
            <person name="Lim L."/>
            <person name="Massoumi Alamouti S."/>
            <person name="Jackman S."/>
            <person name="Docking R."/>
            <person name="Robertson G."/>
            <person name="Birol I."/>
            <person name="Bohlmann J."/>
            <person name="Breuil C."/>
        </authorList>
    </citation>
    <scope>NUCLEOTIDE SEQUENCE [LARGE SCALE GENOMIC DNA]</scope>
    <source>
        <strain evidence="1 2">UAMH 11346</strain>
    </source>
</reference>
<evidence type="ECO:0000313" key="2">
    <source>
        <dbReference type="Proteomes" id="UP000016923"/>
    </source>
</evidence>
<dbReference type="VEuPathDB" id="FungiDB:F503_00071"/>
<protein>
    <submittedName>
        <fullName evidence="1">Uncharacterized protein</fullName>
    </submittedName>
</protein>
<sequence length="83" mass="9810">MCEYEEFIFSCGCSQKRLNSYCHLARNDLNHQCFSIKKLRHVWEQQTECKSCIAKRSSYTVPNQQGAFASGSWQQQQQHAQYR</sequence>
<dbReference type="HOGENOM" id="CLU_182433_0_0_1"/>
<gene>
    <name evidence="1" type="ORF">F503_00071</name>
</gene>
<dbReference type="Proteomes" id="UP000016923">
    <property type="component" value="Unassembled WGS sequence"/>
</dbReference>
<dbReference type="OrthoDB" id="4966402at2759"/>
<organism evidence="1 2">
    <name type="scientific">Ophiostoma piceae (strain UAMH 11346)</name>
    <name type="common">Sap stain fungus</name>
    <dbReference type="NCBI Taxonomy" id="1262450"/>
    <lineage>
        <taxon>Eukaryota</taxon>
        <taxon>Fungi</taxon>
        <taxon>Dikarya</taxon>
        <taxon>Ascomycota</taxon>
        <taxon>Pezizomycotina</taxon>
        <taxon>Sordariomycetes</taxon>
        <taxon>Sordariomycetidae</taxon>
        <taxon>Ophiostomatales</taxon>
        <taxon>Ophiostomataceae</taxon>
        <taxon>Ophiostoma</taxon>
    </lineage>
</organism>
<dbReference type="EMBL" id="KE148158">
    <property type="protein sequence ID" value="EPE04917.1"/>
    <property type="molecule type" value="Genomic_DNA"/>
</dbReference>
<accession>S3BWJ6</accession>
<evidence type="ECO:0000313" key="1">
    <source>
        <dbReference type="EMBL" id="EPE04917.1"/>
    </source>
</evidence>
<proteinExistence type="predicted"/>
<name>S3BWJ6_OPHP1</name>
<dbReference type="AlphaFoldDB" id="S3BWJ6"/>
<dbReference type="eggNOG" id="ENOG502R9Z9">
    <property type="taxonomic scope" value="Eukaryota"/>
</dbReference>
<keyword evidence="2" id="KW-1185">Reference proteome</keyword>